<evidence type="ECO:0000313" key="12">
    <source>
        <dbReference type="EMBL" id="KAJ5538468.1"/>
    </source>
</evidence>
<organism evidence="12 13">
    <name type="scientific">Penicillium frequentans</name>
    <dbReference type="NCBI Taxonomy" id="3151616"/>
    <lineage>
        <taxon>Eukaryota</taxon>
        <taxon>Fungi</taxon>
        <taxon>Dikarya</taxon>
        <taxon>Ascomycota</taxon>
        <taxon>Pezizomycotina</taxon>
        <taxon>Eurotiomycetes</taxon>
        <taxon>Eurotiomycetidae</taxon>
        <taxon>Eurotiales</taxon>
        <taxon>Aspergillaceae</taxon>
        <taxon>Penicillium</taxon>
    </lineage>
</organism>
<evidence type="ECO:0000313" key="13">
    <source>
        <dbReference type="Proteomes" id="UP001220324"/>
    </source>
</evidence>
<accession>A0AAD6GD79</accession>
<dbReference type="GO" id="GO:0005743">
    <property type="term" value="C:mitochondrial inner membrane"/>
    <property type="evidence" value="ECO:0007669"/>
    <property type="project" value="UniProtKB-SubCell"/>
</dbReference>
<dbReference type="Pfam" id="PF06212">
    <property type="entry name" value="GRIM-19"/>
    <property type="match status" value="1"/>
</dbReference>
<keyword evidence="10" id="KW-0472">Membrane</keyword>
<keyword evidence="3 11" id="KW-0813">Transport</keyword>
<evidence type="ECO:0000256" key="6">
    <source>
        <dbReference type="ARBA" id="ARBA00022792"/>
    </source>
</evidence>
<dbReference type="EMBL" id="JAQIZZ010000006">
    <property type="protein sequence ID" value="KAJ5538468.1"/>
    <property type="molecule type" value="Genomic_DNA"/>
</dbReference>
<evidence type="ECO:0000256" key="4">
    <source>
        <dbReference type="ARBA" id="ARBA00022660"/>
    </source>
</evidence>
<dbReference type="InterPro" id="IPR009346">
    <property type="entry name" value="GRIM-19"/>
</dbReference>
<dbReference type="Proteomes" id="UP001220324">
    <property type="component" value="Unassembled WGS sequence"/>
</dbReference>
<sequence>MFNQKERVGSLITVPTHVTTVTRSTSPFLDFEPIALTPNPPTLPPSCLRICPQRGGYAQVQYKRNLPARGFKPWVYMVGMHAIMAYGFYKYFHGVREQRELSREKMWSRLYLTPLLQAEEDRDQVRRYYADQARAKALGIEDKVYNSERFIRPTFAITPSNVTQ</sequence>
<evidence type="ECO:0000256" key="8">
    <source>
        <dbReference type="ARBA" id="ARBA00022989"/>
    </source>
</evidence>
<keyword evidence="9 11" id="KW-0496">Mitochondrion</keyword>
<keyword evidence="8" id="KW-1133">Transmembrane helix</keyword>
<keyword evidence="4 11" id="KW-0679">Respiratory chain</keyword>
<reference evidence="12 13" key="1">
    <citation type="journal article" date="2023" name="IMA Fungus">
        <title>Comparative genomic study of the Penicillium genus elucidates a diverse pangenome and 15 lateral gene transfer events.</title>
        <authorList>
            <person name="Petersen C."/>
            <person name="Sorensen T."/>
            <person name="Nielsen M.R."/>
            <person name="Sondergaard T.E."/>
            <person name="Sorensen J.L."/>
            <person name="Fitzpatrick D.A."/>
            <person name="Frisvad J.C."/>
            <person name="Nielsen K.L."/>
        </authorList>
    </citation>
    <scope>NUCLEOTIDE SEQUENCE [LARGE SCALE GENOMIC DNA]</scope>
    <source>
        <strain evidence="12 13">IBT 35679</strain>
    </source>
</reference>
<dbReference type="AlphaFoldDB" id="A0AAD6GD79"/>
<evidence type="ECO:0000256" key="11">
    <source>
        <dbReference type="RuleBase" id="RU368034"/>
    </source>
</evidence>
<keyword evidence="7 11" id="KW-0249">Electron transport</keyword>
<evidence type="ECO:0000256" key="7">
    <source>
        <dbReference type="ARBA" id="ARBA00022982"/>
    </source>
</evidence>
<keyword evidence="6 11" id="KW-0999">Mitochondrion inner membrane</keyword>
<protein>
    <recommendedName>
        <fullName evidence="11">NADH dehydrogenase [ubiquinone] 1 alpha subcomplex subunit 13</fullName>
    </recommendedName>
</protein>
<evidence type="ECO:0000256" key="1">
    <source>
        <dbReference type="ARBA" id="ARBA00004298"/>
    </source>
</evidence>
<comment type="similarity">
    <text evidence="2 11">Belongs to the complex I NDUFA13 subunit family.</text>
</comment>
<evidence type="ECO:0000256" key="10">
    <source>
        <dbReference type="ARBA" id="ARBA00023136"/>
    </source>
</evidence>
<gene>
    <name evidence="12" type="ORF">N7494_007947</name>
</gene>
<dbReference type="PANTHER" id="PTHR12966:SF0">
    <property type="entry name" value="NADH DEHYDROGENASE [UBIQUINONE] 1 ALPHA SUBCOMPLEX SUBUNIT 13"/>
    <property type="match status" value="1"/>
</dbReference>
<comment type="caution">
    <text evidence="12">The sequence shown here is derived from an EMBL/GenBank/DDBJ whole genome shotgun (WGS) entry which is preliminary data.</text>
</comment>
<proteinExistence type="inferred from homology"/>
<evidence type="ECO:0000256" key="3">
    <source>
        <dbReference type="ARBA" id="ARBA00022448"/>
    </source>
</evidence>
<name>A0AAD6GD79_9EURO</name>
<comment type="subcellular location">
    <subcellularLocation>
        <location evidence="1 11">Mitochondrion inner membrane</location>
        <topology evidence="1 11">Single-pass membrane protein</topology>
        <orientation evidence="1 11">Matrix side</orientation>
    </subcellularLocation>
</comment>
<dbReference type="PANTHER" id="PTHR12966">
    <property type="entry name" value="NADH DEHYDROGENASE UBIQUINONE 1 ALPHA SUBCOMPLEX SUBUNIT 13"/>
    <property type="match status" value="1"/>
</dbReference>
<comment type="function">
    <text evidence="11">Complex I functions in the transfer of electrons from NADH to the respiratory chain. Accessory subunit of the mitochondrial membrane respiratory chain NADH dehydrogenase (Complex I), that is believed not to be involved in catalysis.</text>
</comment>
<evidence type="ECO:0000256" key="9">
    <source>
        <dbReference type="ARBA" id="ARBA00023128"/>
    </source>
</evidence>
<keyword evidence="5" id="KW-0812">Transmembrane</keyword>
<dbReference type="GO" id="GO:0045271">
    <property type="term" value="C:respiratory chain complex I"/>
    <property type="evidence" value="ECO:0007669"/>
    <property type="project" value="UniProtKB-UniRule"/>
</dbReference>
<evidence type="ECO:0000256" key="5">
    <source>
        <dbReference type="ARBA" id="ARBA00022692"/>
    </source>
</evidence>
<keyword evidence="13" id="KW-1185">Reference proteome</keyword>
<evidence type="ECO:0000256" key="2">
    <source>
        <dbReference type="ARBA" id="ARBA00007312"/>
    </source>
</evidence>